<feature type="domain" description="Acyl-CoA oxidase/dehydrogenase middle" evidence="9">
    <location>
        <begin position="137"/>
        <end position="229"/>
    </location>
</feature>
<dbReference type="GO" id="GO:0003995">
    <property type="term" value="F:acyl-CoA dehydrogenase activity"/>
    <property type="evidence" value="ECO:0007669"/>
    <property type="project" value="InterPro"/>
</dbReference>
<evidence type="ECO:0000256" key="4">
    <source>
        <dbReference type="ARBA" id="ARBA00022827"/>
    </source>
</evidence>
<proteinExistence type="inferred from homology"/>
<dbReference type="InterPro" id="IPR009075">
    <property type="entry name" value="AcylCo_DH/oxidase_C"/>
</dbReference>
<dbReference type="EMBL" id="CP022983">
    <property type="protein sequence ID" value="ASV69699.1"/>
    <property type="molecule type" value="Genomic_DNA"/>
</dbReference>
<dbReference type="PANTHER" id="PTHR43884:SF12">
    <property type="entry name" value="ISOVALERYL-COA DEHYDROGENASE, MITOCHONDRIAL-RELATED"/>
    <property type="match status" value="1"/>
</dbReference>
<accession>A0A248TNK3</accession>
<comment type="cofactor">
    <cofactor evidence="1 7">
        <name>FAD</name>
        <dbReference type="ChEBI" id="CHEBI:57692"/>
    </cofactor>
</comment>
<reference evidence="11 12" key="1">
    <citation type="submission" date="2017-08" db="EMBL/GenBank/DDBJ databases">
        <title>Complete Genome Sequence of Bacillus kochii Oregon-R-modENCODE STRAIN BDGP4, isolated from Drosophila melanogaster gut.</title>
        <authorList>
            <person name="Wan K.H."/>
            <person name="Yu C."/>
            <person name="Park S."/>
            <person name="Hammonds A.S."/>
            <person name="Booth B.W."/>
            <person name="Celniker S.E."/>
        </authorList>
    </citation>
    <scope>NUCLEOTIDE SEQUENCE [LARGE SCALE GENOMIC DNA]</scope>
    <source>
        <strain evidence="11 12">BDGP4</strain>
    </source>
</reference>
<dbReference type="Pfam" id="PF02771">
    <property type="entry name" value="Acyl-CoA_dh_N"/>
    <property type="match status" value="1"/>
</dbReference>
<gene>
    <name evidence="11" type="ORF">CKF48_21755</name>
</gene>
<sequence>MAKLKKTLEEKGDIFSPEDFLEEEQLIAQTAELFIKNDVLPQMDSLENKNYEVAKNLFKKSGELGLLAIDVPEDYGGFALGKKLSGLIAEKIGYGGAFSVSYNIHVGVGTSPYVYFGSEAQKQKYLPQLISGDWIGAYALTEAGAGSDALSPKTRAIYNSKSDSWIINGEKQWITNAHIANVFVVFCQTNDGMTAFIVEKNTAGVSIGAEEEKMGIHGSSTATLILEDVVVPSANILGEKGNGHQVAMNILNLARLKLAFSNIGTAKQAFNFSLSYAKERQQFDRALVEFTLIQEKLAEMVTSIYASESAAYRTADMIDQAPTDEGITSLKAFAMECAINKVRCSEMLGHVTDEAVQIHGGYGYMRDYDVERLYRDARISRIFEGTNEINRLTIAKNLLHKHSSKGITINTPTPLHRDRNSQFIELGKELLSLSLEAVSNARIDINREQQYARLLANIITELYTMEATYMRTLKLQHRKQNQKWKDLATDIICEQCFQYLKQQTISLISAAILDEKERFVAFANIENYQIPLYSNLLLKKRQLAQILIDQPKLLK</sequence>
<feature type="domain" description="Acyl-CoA dehydrogenase/oxidase N-terminal" evidence="10">
    <location>
        <begin position="22"/>
        <end position="133"/>
    </location>
</feature>
<dbReference type="OrthoDB" id="9802447at2"/>
<evidence type="ECO:0000256" key="3">
    <source>
        <dbReference type="ARBA" id="ARBA00022630"/>
    </source>
</evidence>
<dbReference type="InterPro" id="IPR006089">
    <property type="entry name" value="Acyl-CoA_DH_CS"/>
</dbReference>
<comment type="similarity">
    <text evidence="2 7">Belongs to the acyl-CoA dehydrogenase family.</text>
</comment>
<dbReference type="InterPro" id="IPR009100">
    <property type="entry name" value="AcylCoA_DH/oxidase_NM_dom_sf"/>
</dbReference>
<keyword evidence="3 7" id="KW-0285">Flavoprotein</keyword>
<protein>
    <submittedName>
        <fullName evidence="11">Acyl-CoA dehydrogenase</fullName>
    </submittedName>
</protein>
<dbReference type="FunFam" id="1.10.540.10:FF:000001">
    <property type="entry name" value="Very long-chain-specific acyl-CoA dehydrogenase, mitochondrial"/>
    <property type="match status" value="1"/>
</dbReference>
<dbReference type="PANTHER" id="PTHR43884">
    <property type="entry name" value="ACYL-COA DEHYDROGENASE"/>
    <property type="match status" value="1"/>
</dbReference>
<dbReference type="SUPFAM" id="SSF47203">
    <property type="entry name" value="Acyl-CoA dehydrogenase C-terminal domain-like"/>
    <property type="match status" value="1"/>
</dbReference>
<evidence type="ECO:0000256" key="2">
    <source>
        <dbReference type="ARBA" id="ARBA00009347"/>
    </source>
</evidence>
<dbReference type="Pfam" id="PF00441">
    <property type="entry name" value="Acyl-CoA_dh_1"/>
    <property type="match status" value="1"/>
</dbReference>
<dbReference type="InterPro" id="IPR046373">
    <property type="entry name" value="Acyl-CoA_Oxase/DH_mid-dom_sf"/>
</dbReference>
<keyword evidence="12" id="KW-1185">Reference proteome</keyword>
<dbReference type="FunFam" id="2.40.110.10:FF:000001">
    <property type="entry name" value="Acyl-CoA dehydrogenase, mitochondrial"/>
    <property type="match status" value="1"/>
</dbReference>
<dbReference type="FunFam" id="1.20.140.10:FF:000019">
    <property type="entry name" value="Acyl-CoA dehydrogenase"/>
    <property type="match status" value="1"/>
</dbReference>
<dbReference type="Proteomes" id="UP000215137">
    <property type="component" value="Chromosome"/>
</dbReference>
<dbReference type="PROSITE" id="PS00073">
    <property type="entry name" value="ACYL_COA_DH_2"/>
    <property type="match status" value="1"/>
</dbReference>
<dbReference type="GO" id="GO:0050660">
    <property type="term" value="F:flavin adenine dinucleotide binding"/>
    <property type="evidence" value="ECO:0007669"/>
    <property type="project" value="InterPro"/>
</dbReference>
<evidence type="ECO:0000259" key="9">
    <source>
        <dbReference type="Pfam" id="PF02770"/>
    </source>
</evidence>
<evidence type="ECO:0000256" key="5">
    <source>
        <dbReference type="ARBA" id="ARBA00023002"/>
    </source>
</evidence>
<keyword evidence="4 7" id="KW-0274">FAD</keyword>
<evidence type="ECO:0000259" key="8">
    <source>
        <dbReference type="Pfam" id="PF00441"/>
    </source>
</evidence>
<keyword evidence="5 7" id="KW-0560">Oxidoreductase</keyword>
<evidence type="ECO:0000256" key="1">
    <source>
        <dbReference type="ARBA" id="ARBA00001974"/>
    </source>
</evidence>
<feature type="domain" description="Acyl-CoA dehydrogenase/oxidase C-terminal" evidence="8">
    <location>
        <begin position="241"/>
        <end position="399"/>
    </location>
</feature>
<dbReference type="AlphaFoldDB" id="A0A248TNK3"/>
<dbReference type="PROSITE" id="PS00072">
    <property type="entry name" value="ACYL_COA_DH_1"/>
    <property type="match status" value="1"/>
</dbReference>
<dbReference type="Gene3D" id="2.40.110.10">
    <property type="entry name" value="Butyryl-CoA Dehydrogenase, subunit A, domain 2"/>
    <property type="match status" value="1"/>
</dbReference>
<organism evidence="11 12">
    <name type="scientific">Cytobacillus kochii</name>
    <dbReference type="NCBI Taxonomy" id="859143"/>
    <lineage>
        <taxon>Bacteria</taxon>
        <taxon>Bacillati</taxon>
        <taxon>Bacillota</taxon>
        <taxon>Bacilli</taxon>
        <taxon>Bacillales</taxon>
        <taxon>Bacillaceae</taxon>
        <taxon>Cytobacillus</taxon>
    </lineage>
</organism>
<evidence type="ECO:0000259" key="10">
    <source>
        <dbReference type="Pfam" id="PF02771"/>
    </source>
</evidence>
<dbReference type="Pfam" id="PF02770">
    <property type="entry name" value="Acyl-CoA_dh_M"/>
    <property type="match status" value="1"/>
</dbReference>
<dbReference type="InterPro" id="IPR037069">
    <property type="entry name" value="AcylCoA_DH/ox_N_sf"/>
</dbReference>
<dbReference type="SUPFAM" id="SSF56645">
    <property type="entry name" value="Acyl-CoA dehydrogenase NM domain-like"/>
    <property type="match status" value="1"/>
</dbReference>
<evidence type="ECO:0000256" key="6">
    <source>
        <dbReference type="ARBA" id="ARBA00052546"/>
    </source>
</evidence>
<dbReference type="InterPro" id="IPR006091">
    <property type="entry name" value="Acyl-CoA_Oxase/DH_mid-dom"/>
</dbReference>
<evidence type="ECO:0000313" key="11">
    <source>
        <dbReference type="EMBL" id="ASV69699.1"/>
    </source>
</evidence>
<dbReference type="Gene3D" id="1.10.540.10">
    <property type="entry name" value="Acyl-CoA dehydrogenase/oxidase, N-terminal domain"/>
    <property type="match status" value="1"/>
</dbReference>
<dbReference type="InterPro" id="IPR036250">
    <property type="entry name" value="AcylCo_DH-like_C"/>
</dbReference>
<evidence type="ECO:0000313" key="12">
    <source>
        <dbReference type="Proteomes" id="UP000215137"/>
    </source>
</evidence>
<evidence type="ECO:0000256" key="7">
    <source>
        <dbReference type="RuleBase" id="RU362125"/>
    </source>
</evidence>
<name>A0A248TNK3_9BACI</name>
<comment type="catalytic activity">
    <reaction evidence="6">
        <text>a 2,3-saturated acyl-CoA + A = a 2,3-dehydroacyl-CoA + AH2</text>
        <dbReference type="Rhea" id="RHEA:48608"/>
        <dbReference type="ChEBI" id="CHEBI:13193"/>
        <dbReference type="ChEBI" id="CHEBI:17499"/>
        <dbReference type="ChEBI" id="CHEBI:60015"/>
        <dbReference type="ChEBI" id="CHEBI:65111"/>
    </reaction>
</comment>
<dbReference type="KEGG" id="bko:CKF48_21755"/>
<dbReference type="RefSeq" id="WP_095373263.1">
    <property type="nucleotide sequence ID" value="NZ_CP022983.1"/>
</dbReference>
<dbReference type="InterPro" id="IPR013786">
    <property type="entry name" value="AcylCoA_DH/ox_N"/>
</dbReference>
<dbReference type="Gene3D" id="1.20.140.10">
    <property type="entry name" value="Butyryl-CoA Dehydrogenase, subunit A, domain 3"/>
    <property type="match status" value="2"/>
</dbReference>